<dbReference type="PANTHER" id="PTHR37310:SF1">
    <property type="entry name" value="CYTOPLASMIC PROTEIN"/>
    <property type="match status" value="1"/>
</dbReference>
<dbReference type="EMBL" id="CP016020">
    <property type="protein sequence ID" value="APH06127.1"/>
    <property type="molecule type" value="Genomic_DNA"/>
</dbReference>
<keyword evidence="2" id="KW-1185">Reference proteome</keyword>
<dbReference type="Gene3D" id="1.20.1270.360">
    <property type="match status" value="1"/>
</dbReference>
<dbReference type="InterPro" id="IPR044543">
    <property type="entry name" value="YHJQ-like"/>
</dbReference>
<dbReference type="AlphaFoldDB" id="A0A1L3MUV6"/>
<dbReference type="Proteomes" id="UP000181936">
    <property type="component" value="Chromosome"/>
</dbReference>
<dbReference type="InterPro" id="IPR005560">
    <property type="entry name" value="Csp_YhjQ"/>
</dbReference>
<dbReference type="KEGG" id="bwh:A9C19_16030"/>
<dbReference type="Pfam" id="PF03860">
    <property type="entry name" value="Csp"/>
    <property type="match status" value="1"/>
</dbReference>
<evidence type="ECO:0000313" key="1">
    <source>
        <dbReference type="EMBL" id="APH06127.1"/>
    </source>
</evidence>
<dbReference type="STRING" id="1547283.A9C19_16030"/>
<dbReference type="OrthoDB" id="5396211at2"/>
<reference evidence="1 2" key="1">
    <citation type="journal article" date="2016" name="Sci. Rep.">
        <title>Complete genome sequence and transcriptomic analysis of a novel marine strain Bacillus weihaiensis reveals the mechanism of brown algae degradation.</title>
        <authorList>
            <person name="Zhu Y."/>
            <person name="Chen P."/>
            <person name="Bao Y."/>
            <person name="Men Y."/>
            <person name="Zeng Y."/>
            <person name="Yang J."/>
            <person name="Sun J."/>
            <person name="Sun Y."/>
        </authorList>
    </citation>
    <scope>NUCLEOTIDE SEQUENCE [LARGE SCALE GENOMIC DNA]</scope>
    <source>
        <strain evidence="1 2">Alg07</strain>
    </source>
</reference>
<protein>
    <submittedName>
        <fullName evidence="1">Four-helix bundle copper-binding protein</fullName>
    </submittedName>
</protein>
<sequence length="109" mass="12273">MLNQQYKECIQACLECMEACNVCYSACLKEEDVAMMSYCIRLDRECADICSFAAKAMQSNSPFAEQICKLCAEICEACGKECEKHEQDHCKKCAESCFRCADACRKMAS</sequence>
<dbReference type="CDD" id="cd08026">
    <property type="entry name" value="DUF326"/>
    <property type="match status" value="1"/>
</dbReference>
<dbReference type="PANTHER" id="PTHR37310">
    <property type="entry name" value="CYTOPLASMIC PROTEIN-RELATED"/>
    <property type="match status" value="1"/>
</dbReference>
<dbReference type="RefSeq" id="WP_072580929.1">
    <property type="nucleotide sequence ID" value="NZ_CP016020.1"/>
</dbReference>
<evidence type="ECO:0000313" key="2">
    <source>
        <dbReference type="Proteomes" id="UP000181936"/>
    </source>
</evidence>
<proteinExistence type="predicted"/>
<organism evidence="1 2">
    <name type="scientific">Bacillus weihaiensis</name>
    <dbReference type="NCBI Taxonomy" id="1547283"/>
    <lineage>
        <taxon>Bacteria</taxon>
        <taxon>Bacillati</taxon>
        <taxon>Bacillota</taxon>
        <taxon>Bacilli</taxon>
        <taxon>Bacillales</taxon>
        <taxon>Bacillaceae</taxon>
        <taxon>Bacillus</taxon>
    </lineage>
</organism>
<name>A0A1L3MUV6_9BACI</name>
<accession>A0A1L3MUV6</accession>
<gene>
    <name evidence="1" type="ORF">A9C19_16030</name>
</gene>